<keyword evidence="3" id="KW-0486">Methionine biosynthesis</keyword>
<dbReference type="GeneID" id="14408496"/>
<dbReference type="SUPFAM" id="SSF54631">
    <property type="entry name" value="CBS-domain pair"/>
    <property type="match status" value="1"/>
</dbReference>
<feature type="binding site" evidence="5">
    <location>
        <position position="191"/>
    </location>
    <ligand>
        <name>Zn(2+)</name>
        <dbReference type="ChEBI" id="CHEBI:29105"/>
    </ligand>
</feature>
<dbReference type="EMBL" id="CP003362">
    <property type="protein sequence ID" value="AGB50562.1"/>
    <property type="molecule type" value="Genomic_DNA"/>
</dbReference>
<sequence length="202" mass="22218">MVLGAQWDLETDASIDEIRKEMSVHEVMTSKLVVANINSSVLEIAREMISQNVGSVIITDDIGPVGIITETDIISKVVINNMMPGTVMAGQIMSSPIIATKPSTNVIEAAEQMTRCNIRRLAVIDGDRIVGIITDRDILIVSPGLNTILESLIELHRDENNFVEESGIERGICQRCGAYTDLTQMNGLMICEDCKEEEGYYD</sequence>
<evidence type="ECO:0000259" key="7">
    <source>
        <dbReference type="PROSITE" id="PS51901"/>
    </source>
</evidence>
<name>L0KYM6_METHD</name>
<evidence type="ECO:0000256" key="2">
    <source>
        <dbReference type="ARBA" id="ARBA00023122"/>
    </source>
</evidence>
<feature type="binding site" evidence="5">
    <location>
        <position position="176"/>
    </location>
    <ligand>
        <name>Fe cation</name>
        <dbReference type="ChEBI" id="CHEBI:24875"/>
    </ligand>
</feature>
<proteinExistence type="predicted"/>
<feature type="binding site" evidence="5">
    <location>
        <position position="173"/>
    </location>
    <ligand>
        <name>Fe cation</name>
        <dbReference type="ChEBI" id="CHEBI:24875"/>
    </ligand>
</feature>
<reference evidence="9" key="1">
    <citation type="submission" date="2012-02" db="EMBL/GenBank/DDBJ databases">
        <title>Complete sequence of chromosome of Methanomethylovorans hollandica DSM 15978.</title>
        <authorList>
            <person name="Lucas S."/>
            <person name="Copeland A."/>
            <person name="Lapidus A."/>
            <person name="Glavina del Rio T."/>
            <person name="Dalin E."/>
            <person name="Tice H."/>
            <person name="Bruce D."/>
            <person name="Goodwin L."/>
            <person name="Pitluck S."/>
            <person name="Peters L."/>
            <person name="Mikhailova N."/>
            <person name="Held B."/>
            <person name="Kyrpides N."/>
            <person name="Mavromatis K."/>
            <person name="Ivanova N."/>
            <person name="Brettin T."/>
            <person name="Detter J.C."/>
            <person name="Han C."/>
            <person name="Larimer F."/>
            <person name="Land M."/>
            <person name="Hauser L."/>
            <person name="Markowitz V."/>
            <person name="Cheng J.-F."/>
            <person name="Hugenholtz P."/>
            <person name="Woyke T."/>
            <person name="Wu D."/>
            <person name="Spring S."/>
            <person name="Schroeder M."/>
            <person name="Brambilla E."/>
            <person name="Klenk H.-P."/>
            <person name="Eisen J.A."/>
        </authorList>
    </citation>
    <scope>NUCLEOTIDE SEQUENCE [LARGE SCALE GENOMIC DNA]</scope>
    <source>
        <strain evidence="9">DSM 15978 / NBRC 107637 / DMS1</strain>
    </source>
</reference>
<evidence type="ECO:0000256" key="5">
    <source>
        <dbReference type="PROSITE-ProRule" id="PRU01249"/>
    </source>
</evidence>
<dbReference type="InterPro" id="IPR000644">
    <property type="entry name" value="CBS_dom"/>
</dbReference>
<feature type="binding site" evidence="5">
    <location>
        <position position="194"/>
    </location>
    <ligand>
        <name>Zn(2+)</name>
        <dbReference type="ChEBI" id="CHEBI:29105"/>
    </ligand>
</feature>
<feature type="binding site" evidence="5">
    <location>
        <position position="191"/>
    </location>
    <ligand>
        <name>Fe cation</name>
        <dbReference type="ChEBI" id="CHEBI:24875"/>
    </ligand>
</feature>
<dbReference type="PROSITE" id="PS51901">
    <property type="entry name" value="ACP_MB"/>
    <property type="match status" value="1"/>
</dbReference>
<keyword evidence="2 4" id="KW-0129">CBS domain</keyword>
<dbReference type="PANTHER" id="PTHR43080:SF2">
    <property type="entry name" value="CBS DOMAIN-CONTAINING PROTEIN"/>
    <property type="match status" value="1"/>
</dbReference>
<dbReference type="RefSeq" id="WP_015325727.1">
    <property type="nucleotide sequence ID" value="NC_019977.1"/>
</dbReference>
<dbReference type="Pfam" id="PF00571">
    <property type="entry name" value="CBS"/>
    <property type="match status" value="2"/>
</dbReference>
<dbReference type="InterPro" id="IPR051257">
    <property type="entry name" value="Diverse_CBS-Domain"/>
</dbReference>
<keyword evidence="5" id="KW-0479">Metal-binding</keyword>
<feature type="binding site" evidence="5">
    <location>
        <position position="173"/>
    </location>
    <ligand>
        <name>Zn(2+)</name>
        <dbReference type="ChEBI" id="CHEBI:29105"/>
    </ligand>
</feature>
<evidence type="ECO:0000313" key="9">
    <source>
        <dbReference type="Proteomes" id="UP000010866"/>
    </source>
</evidence>
<dbReference type="PROSITE" id="PS51371">
    <property type="entry name" value="CBS"/>
    <property type="match status" value="2"/>
</dbReference>
<keyword evidence="5" id="KW-0408">Iron</keyword>
<evidence type="ECO:0000256" key="4">
    <source>
        <dbReference type="PROSITE-ProRule" id="PRU00703"/>
    </source>
</evidence>
<evidence type="ECO:0000256" key="1">
    <source>
        <dbReference type="ARBA" id="ARBA00022605"/>
    </source>
</evidence>
<keyword evidence="9" id="KW-1185">Reference proteome</keyword>
<dbReference type="InterPro" id="IPR044065">
    <property type="entry name" value="ACP_MB"/>
</dbReference>
<feature type="domain" description="ACP-type MB" evidence="7">
    <location>
        <begin position="168"/>
        <end position="201"/>
    </location>
</feature>
<dbReference type="Proteomes" id="UP000010866">
    <property type="component" value="Chromosome"/>
</dbReference>
<dbReference type="AlphaFoldDB" id="L0KYM6"/>
<feature type="domain" description="CBS" evidence="6">
    <location>
        <begin position="93"/>
        <end position="151"/>
    </location>
</feature>
<dbReference type="InterPro" id="IPR046342">
    <property type="entry name" value="CBS_dom_sf"/>
</dbReference>
<dbReference type="GO" id="GO:0009086">
    <property type="term" value="P:methionine biosynthetic process"/>
    <property type="evidence" value="ECO:0007669"/>
    <property type="project" value="UniProtKB-KW"/>
</dbReference>
<feature type="domain" description="CBS" evidence="6">
    <location>
        <begin position="28"/>
        <end position="85"/>
    </location>
</feature>
<gene>
    <name evidence="8" type="ordered locus">Metho_2418</name>
</gene>
<feature type="binding site" evidence="5">
    <location>
        <position position="194"/>
    </location>
    <ligand>
        <name>Fe cation</name>
        <dbReference type="ChEBI" id="CHEBI:24875"/>
    </ligand>
</feature>
<evidence type="ECO:0000259" key="6">
    <source>
        <dbReference type="PROSITE" id="PS51371"/>
    </source>
</evidence>
<dbReference type="Gene3D" id="3.10.580.10">
    <property type="entry name" value="CBS-domain"/>
    <property type="match status" value="1"/>
</dbReference>
<accession>L0KYM6</accession>
<dbReference type="KEGG" id="mhz:Metho_2418"/>
<dbReference type="HOGENOM" id="CLU_040681_7_0_2"/>
<dbReference type="SMART" id="SM00116">
    <property type="entry name" value="CBS"/>
    <property type="match status" value="2"/>
</dbReference>
<feature type="binding site" evidence="5">
    <location>
        <position position="176"/>
    </location>
    <ligand>
        <name>Zn(2+)</name>
        <dbReference type="ChEBI" id="CHEBI:29105"/>
    </ligand>
</feature>
<protein>
    <submittedName>
        <fullName evidence="8">Putative signal-transduction protein containing cAMP-binding and CBS domains</fullName>
    </submittedName>
</protein>
<dbReference type="PANTHER" id="PTHR43080">
    <property type="entry name" value="CBS DOMAIN-CONTAINING PROTEIN CBSX3, MITOCHONDRIAL"/>
    <property type="match status" value="1"/>
</dbReference>
<evidence type="ECO:0000313" key="8">
    <source>
        <dbReference type="EMBL" id="AGB50562.1"/>
    </source>
</evidence>
<keyword evidence="5" id="KW-0862">Zinc</keyword>
<dbReference type="STRING" id="867904.Metho_2418"/>
<evidence type="ECO:0000256" key="3">
    <source>
        <dbReference type="ARBA" id="ARBA00023167"/>
    </source>
</evidence>
<keyword evidence="1" id="KW-0028">Amino-acid biosynthesis</keyword>
<organism evidence="8 9">
    <name type="scientific">Methanomethylovorans hollandica (strain DSM 15978 / NBRC 107637 / DMS1)</name>
    <dbReference type="NCBI Taxonomy" id="867904"/>
    <lineage>
        <taxon>Archaea</taxon>
        <taxon>Methanobacteriati</taxon>
        <taxon>Methanobacteriota</taxon>
        <taxon>Stenosarchaea group</taxon>
        <taxon>Methanomicrobia</taxon>
        <taxon>Methanosarcinales</taxon>
        <taxon>Methanosarcinaceae</taxon>
        <taxon>Methanomethylovorans</taxon>
    </lineage>
</organism>
<dbReference type="GO" id="GO:0046872">
    <property type="term" value="F:metal ion binding"/>
    <property type="evidence" value="ECO:0007669"/>
    <property type="project" value="UniProtKB-KW"/>
</dbReference>